<keyword evidence="3" id="KW-0408">Iron</keyword>
<dbReference type="GO" id="GO:0046872">
    <property type="term" value="F:metal ion binding"/>
    <property type="evidence" value="ECO:0007669"/>
    <property type="project" value="UniProtKB-KW"/>
</dbReference>
<dbReference type="KEGG" id="aoa:dqs_1741"/>
<keyword evidence="1" id="KW-0001">2Fe-2S</keyword>
<dbReference type="AlphaFoldDB" id="A1K5X8"/>
<dbReference type="OrthoDB" id="9794779at2"/>
<name>A1K5X8_AZOSB</name>
<dbReference type="SUPFAM" id="SSF50022">
    <property type="entry name" value="ISP domain"/>
    <property type="match status" value="1"/>
</dbReference>
<dbReference type="RefSeq" id="WP_011765349.1">
    <property type="nucleotide sequence ID" value="NC_008702.1"/>
</dbReference>
<dbReference type="PANTHER" id="PTHR40261:SF1">
    <property type="entry name" value="RIESKE DOMAIN-CONTAINING PROTEIN"/>
    <property type="match status" value="1"/>
</dbReference>
<evidence type="ECO:0000256" key="1">
    <source>
        <dbReference type="ARBA" id="ARBA00022714"/>
    </source>
</evidence>
<evidence type="ECO:0000256" key="4">
    <source>
        <dbReference type="ARBA" id="ARBA00023014"/>
    </source>
</evidence>
<evidence type="ECO:0000256" key="3">
    <source>
        <dbReference type="ARBA" id="ARBA00023004"/>
    </source>
</evidence>
<evidence type="ECO:0000313" key="6">
    <source>
        <dbReference type="EMBL" id="CAL94233.1"/>
    </source>
</evidence>
<evidence type="ECO:0000259" key="5">
    <source>
        <dbReference type="PROSITE" id="PS51296"/>
    </source>
</evidence>
<dbReference type="InterPro" id="IPR036922">
    <property type="entry name" value="Rieske_2Fe-2S_sf"/>
</dbReference>
<dbReference type="STRING" id="62928.azo1616"/>
<accession>A1K5X8</accession>
<dbReference type="InterPro" id="IPR017941">
    <property type="entry name" value="Rieske_2Fe-2S"/>
</dbReference>
<keyword evidence="2" id="KW-0479">Metal-binding</keyword>
<keyword evidence="6" id="KW-0560">Oxidoreductase</keyword>
<dbReference type="GO" id="GO:0051537">
    <property type="term" value="F:2 iron, 2 sulfur cluster binding"/>
    <property type="evidence" value="ECO:0007669"/>
    <property type="project" value="UniProtKB-KW"/>
</dbReference>
<dbReference type="Proteomes" id="UP000002588">
    <property type="component" value="Chromosome"/>
</dbReference>
<proteinExistence type="predicted"/>
<dbReference type="EC" id="1.7.1.4" evidence="6"/>
<feature type="domain" description="Rieske" evidence="5">
    <location>
        <begin position="6"/>
        <end position="112"/>
    </location>
</feature>
<reference evidence="6 7" key="1">
    <citation type="journal article" date="2006" name="Nat. Biotechnol.">
        <title>Complete genome of the mutualistic, N2-fixing grass endophyte Azoarcus sp. strain BH72.</title>
        <authorList>
            <person name="Krause A."/>
            <person name="Ramakumar A."/>
            <person name="Bartels D."/>
            <person name="Battistoni F."/>
            <person name="Bekel T."/>
            <person name="Boch J."/>
            <person name="Boehm M."/>
            <person name="Friedrich F."/>
            <person name="Hurek T."/>
            <person name="Krause L."/>
            <person name="Linke B."/>
            <person name="McHardy A.C."/>
            <person name="Sarkar A."/>
            <person name="Schneiker S."/>
            <person name="Syed A.A."/>
            <person name="Thauer R."/>
            <person name="Vorhoelter F.-J."/>
            <person name="Weidner S."/>
            <person name="Puehler A."/>
            <person name="Reinhold-Hurek B."/>
            <person name="Kaiser O."/>
            <person name="Goesmann A."/>
        </authorList>
    </citation>
    <scope>NUCLEOTIDE SEQUENCE [LARGE SCALE GENOMIC DNA]</scope>
    <source>
        <strain evidence="6 7">BH72</strain>
    </source>
</reference>
<dbReference type="eggNOG" id="COG2146">
    <property type="taxonomic scope" value="Bacteria"/>
</dbReference>
<keyword evidence="4" id="KW-0411">Iron-sulfur</keyword>
<organism evidence="6 7">
    <name type="scientific">Azoarcus sp. (strain BH72)</name>
    <dbReference type="NCBI Taxonomy" id="418699"/>
    <lineage>
        <taxon>Bacteria</taxon>
        <taxon>Pseudomonadati</taxon>
        <taxon>Pseudomonadota</taxon>
        <taxon>Betaproteobacteria</taxon>
        <taxon>Rhodocyclales</taxon>
        <taxon>Zoogloeaceae</taxon>
        <taxon>Azoarcus</taxon>
    </lineage>
</organism>
<dbReference type="Gene3D" id="2.102.10.10">
    <property type="entry name" value="Rieske [2Fe-2S] iron-sulphur domain"/>
    <property type="match status" value="1"/>
</dbReference>
<evidence type="ECO:0000313" key="7">
    <source>
        <dbReference type="Proteomes" id="UP000002588"/>
    </source>
</evidence>
<dbReference type="GO" id="GO:0008942">
    <property type="term" value="F:nitrite reductase [NAD(P)H] activity"/>
    <property type="evidence" value="ECO:0007669"/>
    <property type="project" value="UniProtKB-EC"/>
</dbReference>
<sequence length="118" mass="12893">MAARERLICAASELADGGDGVRFTVERFGVVEPAFAVRYRGAVYAYLNRCAHVPVELDWVAGKFFDLSGTLLICAVHGAHYEPESGQCVMGPCKGRRLIALNVVERAGHVYLHEDEGL</sequence>
<dbReference type="Pfam" id="PF00355">
    <property type="entry name" value="Rieske"/>
    <property type="match status" value="1"/>
</dbReference>
<gene>
    <name evidence="6" type="ordered locus">azo1616</name>
</gene>
<dbReference type="KEGG" id="azo:azo1616"/>
<dbReference type="HOGENOM" id="CLU_055690_4_2_4"/>
<evidence type="ECO:0000256" key="2">
    <source>
        <dbReference type="ARBA" id="ARBA00022723"/>
    </source>
</evidence>
<protein>
    <submittedName>
        <fullName evidence="6">Conserved hypothetical ferredoxin protein</fullName>
        <ecNumber evidence="6">1.7.1.4</ecNumber>
    </submittedName>
</protein>
<keyword evidence="7" id="KW-1185">Reference proteome</keyword>
<dbReference type="PROSITE" id="PS51296">
    <property type="entry name" value="RIESKE"/>
    <property type="match status" value="1"/>
</dbReference>
<dbReference type="PANTHER" id="PTHR40261">
    <property type="match status" value="1"/>
</dbReference>
<dbReference type="EMBL" id="AM406670">
    <property type="protein sequence ID" value="CAL94233.1"/>
    <property type="molecule type" value="Genomic_DNA"/>
</dbReference>